<evidence type="ECO:0000313" key="2">
    <source>
        <dbReference type="EMBL" id="ALA58688.1"/>
    </source>
</evidence>
<organism evidence="2 3">
    <name type="scientific">Nitrospira moscoviensis</name>
    <dbReference type="NCBI Taxonomy" id="42253"/>
    <lineage>
        <taxon>Bacteria</taxon>
        <taxon>Pseudomonadati</taxon>
        <taxon>Nitrospirota</taxon>
        <taxon>Nitrospiria</taxon>
        <taxon>Nitrospirales</taxon>
        <taxon>Nitrospiraceae</taxon>
        <taxon>Nitrospira</taxon>
    </lineage>
</organism>
<proteinExistence type="predicted"/>
<dbReference type="PATRIC" id="fig|42253.5.peg.2237"/>
<gene>
    <name evidence="2" type="ORF">NITMOv2_2272</name>
</gene>
<sequence>MSRILRHSLRRFVHDRAPGLPGRRLGKTGIDLPILGFGTGASGQRLALQEAVRLYETAFQQGITYFDTAPEFAGYGKAQEQLGHFLPHVRSQIFLVTKCFEPDGERALRLLERSLRELRTDYADLVFVHSVGDDKMDPRVVFGKSGTYAGLMKAKSLGLTRLVGLSGHSRPARFVEAMRHLEIDVLLNAVNFADRHTYNFEEQVWPAAARADIGLIAMKVYGGAQHPAPASLSHCRMPAAYLDIAFRYALSQPGVACAVIGMATPRELADNLRRARSFVPLSFAEARRLRDVGSSLAEEWSDHLGPIV</sequence>
<dbReference type="InterPro" id="IPR020471">
    <property type="entry name" value="AKR"/>
</dbReference>
<dbReference type="PANTHER" id="PTHR43312:SF1">
    <property type="entry name" value="NADP-DEPENDENT OXIDOREDUCTASE DOMAIN-CONTAINING PROTEIN"/>
    <property type="match status" value="1"/>
</dbReference>
<dbReference type="PANTHER" id="PTHR43312">
    <property type="entry name" value="D-THREO-ALDOSE 1-DEHYDROGENASE"/>
    <property type="match status" value="1"/>
</dbReference>
<reference evidence="2 3" key="1">
    <citation type="journal article" date="2015" name="Proc. Natl. Acad. Sci. U.S.A.">
        <title>Expanded metabolic versatility of ubiquitous nitrite-oxidizing bacteria from the genus Nitrospira.</title>
        <authorList>
            <person name="Koch H."/>
            <person name="Lucker S."/>
            <person name="Albertsen M."/>
            <person name="Kitzinger K."/>
            <person name="Herbold C."/>
            <person name="Spieck E."/>
            <person name="Nielsen P.H."/>
            <person name="Wagner M."/>
            <person name="Daims H."/>
        </authorList>
    </citation>
    <scope>NUCLEOTIDE SEQUENCE [LARGE SCALE GENOMIC DNA]</scope>
    <source>
        <strain evidence="2 3">NSP M-1</strain>
    </source>
</reference>
<dbReference type="STRING" id="42253.NITMOv2_2272"/>
<dbReference type="OrthoDB" id="9773828at2"/>
<keyword evidence="3" id="KW-1185">Reference proteome</keyword>
<dbReference type="InterPro" id="IPR036812">
    <property type="entry name" value="NAD(P)_OxRdtase_dom_sf"/>
</dbReference>
<dbReference type="Gene3D" id="3.20.20.100">
    <property type="entry name" value="NADP-dependent oxidoreductase domain"/>
    <property type="match status" value="1"/>
</dbReference>
<evidence type="ECO:0000313" key="3">
    <source>
        <dbReference type="Proteomes" id="UP000069205"/>
    </source>
</evidence>
<evidence type="ECO:0000259" key="1">
    <source>
        <dbReference type="Pfam" id="PF00248"/>
    </source>
</evidence>
<feature type="domain" description="NADP-dependent oxidoreductase" evidence="1">
    <location>
        <begin position="35"/>
        <end position="222"/>
    </location>
</feature>
<accession>A0A0K2GCL4</accession>
<dbReference type="InterPro" id="IPR023210">
    <property type="entry name" value="NADP_OxRdtase_dom"/>
</dbReference>
<dbReference type="EMBL" id="CP011801">
    <property type="protein sequence ID" value="ALA58688.1"/>
    <property type="molecule type" value="Genomic_DNA"/>
</dbReference>
<dbReference type="KEGG" id="nmv:NITMOv2_2272"/>
<dbReference type="Pfam" id="PF00248">
    <property type="entry name" value="Aldo_ket_red"/>
    <property type="match status" value="1"/>
</dbReference>
<dbReference type="SUPFAM" id="SSF51430">
    <property type="entry name" value="NAD(P)-linked oxidoreductase"/>
    <property type="match status" value="1"/>
</dbReference>
<dbReference type="PRINTS" id="PR00069">
    <property type="entry name" value="ALDKETRDTASE"/>
</dbReference>
<dbReference type="RefSeq" id="WP_053379820.1">
    <property type="nucleotide sequence ID" value="NZ_CP011801.1"/>
</dbReference>
<dbReference type="Proteomes" id="UP000069205">
    <property type="component" value="Chromosome"/>
</dbReference>
<dbReference type="AlphaFoldDB" id="A0A0K2GCL4"/>
<name>A0A0K2GCL4_NITMO</name>
<dbReference type="GO" id="GO:0016491">
    <property type="term" value="F:oxidoreductase activity"/>
    <property type="evidence" value="ECO:0007669"/>
    <property type="project" value="InterPro"/>
</dbReference>
<dbReference type="InterPro" id="IPR053135">
    <property type="entry name" value="AKR2_Oxidoreductase"/>
</dbReference>
<protein>
    <submittedName>
        <fullName evidence="2">Putative Oxidoreductase, aldo/keto reductase family protein</fullName>
    </submittedName>
</protein>
<dbReference type="CDD" id="cd19100">
    <property type="entry name" value="AKR_unchar"/>
    <property type="match status" value="1"/>
</dbReference>